<feature type="compositionally biased region" description="Gly residues" evidence="1">
    <location>
        <begin position="224"/>
        <end position="233"/>
    </location>
</feature>
<keyword evidence="3" id="KW-1185">Reference proteome</keyword>
<gene>
    <name evidence="2" type="ORF">FIE12Z_6867</name>
</gene>
<feature type="compositionally biased region" description="Acidic residues" evidence="1">
    <location>
        <begin position="176"/>
        <end position="186"/>
    </location>
</feature>
<evidence type="ECO:0000313" key="2">
    <source>
        <dbReference type="EMBL" id="RFN48812.1"/>
    </source>
</evidence>
<feature type="compositionally biased region" description="Basic residues" evidence="1">
    <location>
        <begin position="144"/>
        <end position="162"/>
    </location>
</feature>
<evidence type="ECO:0000313" key="3">
    <source>
        <dbReference type="Proteomes" id="UP000265631"/>
    </source>
</evidence>
<sequence length="343" mass="37414">MPRIITYTCTGCRATIDNPARNDPANWRYDPTTGETMVDIESFEFRCAQCNGGQAEFFYHPEEQQLMSQGAIAAPDGPHGANAHQRRGGAGRPERHHSRRHHDREGHHGLQRAHGQGHAPGIQGMLQAMVPPGMLPQGLAPQGRPHHGQLHRGHPHHGHGHRQGPTQGHHQHHHDDDDEDEDDYDSDESHEPDCMNHPNNRHRGHDRITNANPMQNPGRRLGQGHPGGYGQPGAYGLPAQAPPAGMGRPGPHGARPQARPDVQRMLETYTGRAQGPPGSVELPPPGMYTVRADGRIIDDEGYPMPAGFNPPPGMVAQPGAPAQGRGRAQAPPPYNPDPYGYDY</sequence>
<name>A0A395MLM2_9HYPO</name>
<feature type="compositionally biased region" description="Basic residues" evidence="1">
    <location>
        <begin position="84"/>
        <end position="102"/>
    </location>
</feature>
<proteinExistence type="predicted"/>
<organism evidence="2 3">
    <name type="scientific">Fusarium flagelliforme</name>
    <dbReference type="NCBI Taxonomy" id="2675880"/>
    <lineage>
        <taxon>Eukaryota</taxon>
        <taxon>Fungi</taxon>
        <taxon>Dikarya</taxon>
        <taxon>Ascomycota</taxon>
        <taxon>Pezizomycotina</taxon>
        <taxon>Sordariomycetes</taxon>
        <taxon>Hypocreomycetidae</taxon>
        <taxon>Hypocreales</taxon>
        <taxon>Nectriaceae</taxon>
        <taxon>Fusarium</taxon>
        <taxon>Fusarium incarnatum-equiseti species complex</taxon>
    </lineage>
</organism>
<reference evidence="2 3" key="1">
    <citation type="journal article" date="2018" name="PLoS Pathog.">
        <title>Evolution of structural diversity of trichothecenes, a family of toxins produced by plant pathogenic and entomopathogenic fungi.</title>
        <authorList>
            <person name="Proctor R.H."/>
            <person name="McCormick S.P."/>
            <person name="Kim H.S."/>
            <person name="Cardoza R.E."/>
            <person name="Stanley A.M."/>
            <person name="Lindo L."/>
            <person name="Kelly A."/>
            <person name="Brown D.W."/>
            <person name="Lee T."/>
            <person name="Vaughan M.M."/>
            <person name="Alexander N.J."/>
            <person name="Busman M."/>
            <person name="Gutierrez S."/>
        </authorList>
    </citation>
    <scope>NUCLEOTIDE SEQUENCE [LARGE SCALE GENOMIC DNA]</scope>
    <source>
        <strain evidence="2 3">NRRL 13405</strain>
    </source>
</reference>
<dbReference type="AlphaFoldDB" id="A0A395MLM2"/>
<comment type="caution">
    <text evidence="2">The sequence shown here is derived from an EMBL/GenBank/DDBJ whole genome shotgun (WGS) entry which is preliminary data.</text>
</comment>
<accession>A0A395MLM2</accession>
<feature type="region of interest" description="Disordered" evidence="1">
    <location>
        <begin position="297"/>
        <end position="343"/>
    </location>
</feature>
<dbReference type="EMBL" id="PXXK01000193">
    <property type="protein sequence ID" value="RFN48812.1"/>
    <property type="molecule type" value="Genomic_DNA"/>
</dbReference>
<feature type="region of interest" description="Disordered" evidence="1">
    <location>
        <begin position="74"/>
        <end position="258"/>
    </location>
</feature>
<evidence type="ECO:0000256" key="1">
    <source>
        <dbReference type="SAM" id="MobiDB-lite"/>
    </source>
</evidence>
<feature type="compositionally biased region" description="Low complexity" evidence="1">
    <location>
        <begin position="316"/>
        <end position="329"/>
    </location>
</feature>
<protein>
    <submittedName>
        <fullName evidence="2">Uncharacterized protein</fullName>
    </submittedName>
</protein>
<dbReference type="Proteomes" id="UP000265631">
    <property type="component" value="Unassembled WGS sequence"/>
</dbReference>